<dbReference type="OrthoDB" id="15017at2"/>
<proteinExistence type="predicted"/>
<evidence type="ECO:0000313" key="1">
    <source>
        <dbReference type="EMBL" id="ACN16968.1"/>
    </source>
</evidence>
<dbReference type="RefSeq" id="WP_015905711.1">
    <property type="nucleotide sequence ID" value="NC_012108.1"/>
</dbReference>
<dbReference type="AlphaFoldDB" id="C0QBG6"/>
<evidence type="ECO:0008006" key="3">
    <source>
        <dbReference type="Google" id="ProtNLM"/>
    </source>
</evidence>
<organism evidence="1 2">
    <name type="scientific">Desulforapulum autotrophicum (strain ATCC 43914 / DSM 3382 / VKM B-1955 / HRM2)</name>
    <name type="common">Desulfobacterium autotrophicum</name>
    <dbReference type="NCBI Taxonomy" id="177437"/>
    <lineage>
        <taxon>Bacteria</taxon>
        <taxon>Pseudomonadati</taxon>
        <taxon>Thermodesulfobacteriota</taxon>
        <taxon>Desulfobacteria</taxon>
        <taxon>Desulfobacterales</taxon>
        <taxon>Desulfobacteraceae</taxon>
        <taxon>Desulforapulum</taxon>
    </lineage>
</organism>
<sequence>MALITSGMTVLDIVAKWESTQAIFKSYDALAGECICCNALFESLEKMAEKYSLDLNTILNELETAARG</sequence>
<name>C0QBG6_DESAH</name>
<gene>
    <name evidence="1" type="ordered locus">HRM2_39100</name>
</gene>
<dbReference type="Proteomes" id="UP000000442">
    <property type="component" value="Chromosome"/>
</dbReference>
<dbReference type="Gene3D" id="1.10.3910.10">
    <property type="entry name" value="SP0561-like"/>
    <property type="match status" value="1"/>
</dbReference>
<evidence type="ECO:0000313" key="2">
    <source>
        <dbReference type="Proteomes" id="UP000000442"/>
    </source>
</evidence>
<dbReference type="HOGENOM" id="CLU_180540_2_0_7"/>
<keyword evidence="2" id="KW-1185">Reference proteome</keyword>
<dbReference type="InterPro" id="IPR038062">
    <property type="entry name" value="ScdA-like_N_sf"/>
</dbReference>
<accession>C0QBG6</accession>
<dbReference type="STRING" id="177437.HRM2_39100"/>
<dbReference type="KEGG" id="dat:HRM2_39100"/>
<reference evidence="1 2" key="1">
    <citation type="journal article" date="2009" name="Environ. Microbiol.">
        <title>Genome sequence of Desulfobacterium autotrophicum HRM2, a marine sulfate reducer oxidizing organic carbon completely to carbon dioxide.</title>
        <authorList>
            <person name="Strittmatter A.W."/>
            <person name="Liesegang H."/>
            <person name="Rabus R."/>
            <person name="Decker I."/>
            <person name="Amann J."/>
            <person name="Andres S."/>
            <person name="Henne A."/>
            <person name="Fricke W.F."/>
            <person name="Martinez-Arias R."/>
            <person name="Bartels D."/>
            <person name="Goesmann A."/>
            <person name="Krause L."/>
            <person name="Puehler A."/>
            <person name="Klenk H.P."/>
            <person name="Richter M."/>
            <person name="Schuler M."/>
            <person name="Gloeckner F.O."/>
            <person name="Meyerdierks A."/>
            <person name="Gottschalk G."/>
            <person name="Amann R."/>
        </authorList>
    </citation>
    <scope>NUCLEOTIDE SEQUENCE [LARGE SCALE GENOMIC DNA]</scope>
    <source>
        <strain evidence="2">ATCC 43914 / DSM 3382 / HRM2</strain>
    </source>
</reference>
<dbReference type="EMBL" id="CP001087">
    <property type="protein sequence ID" value="ACN16968.1"/>
    <property type="molecule type" value="Genomic_DNA"/>
</dbReference>
<dbReference type="SUPFAM" id="SSF140683">
    <property type="entry name" value="SP0561-like"/>
    <property type="match status" value="1"/>
</dbReference>
<dbReference type="eggNOG" id="COG2846">
    <property type="taxonomic scope" value="Bacteria"/>
</dbReference>
<protein>
    <recommendedName>
        <fullName evidence="3">DUF1858 domain-containing protein</fullName>
    </recommendedName>
</protein>